<evidence type="ECO:0000259" key="1">
    <source>
        <dbReference type="Pfam" id="PF13924"/>
    </source>
</evidence>
<feature type="domain" description="Lipocalin-like" evidence="1">
    <location>
        <begin position="8"/>
        <end position="141"/>
    </location>
</feature>
<dbReference type="AlphaFoldDB" id="A0ABD6SDZ5"/>
<dbReference type="InterPro" id="IPR024311">
    <property type="entry name" value="Lipocalin-like"/>
</dbReference>
<dbReference type="RefSeq" id="WP_097981903.1">
    <property type="nucleotide sequence ID" value="NZ_NTRM01000025.1"/>
</dbReference>
<reference evidence="2 3" key="1">
    <citation type="submission" date="2017-09" db="EMBL/GenBank/DDBJ databases">
        <title>Large-scale bioinformatics analysis of Bacillus genomes uncovers conserved roles of natural products in bacterial physiology.</title>
        <authorList>
            <consortium name="Agbiome Team Llc"/>
            <person name="Bleich R.M."/>
            <person name="Kirk G.J."/>
            <person name="Santa Maria K.C."/>
            <person name="Allen S.E."/>
            <person name="Farag S."/>
            <person name="Shank E.A."/>
            <person name="Bowers A."/>
        </authorList>
    </citation>
    <scope>NUCLEOTIDE SEQUENCE [LARGE SCALE GENOMIC DNA]</scope>
    <source>
        <strain evidence="2 3">AFS007900</strain>
    </source>
</reference>
<protein>
    <recommendedName>
        <fullName evidence="1">Lipocalin-like domain-containing protein</fullName>
    </recommendedName>
</protein>
<gene>
    <name evidence="2" type="ORF">CN461_27455</name>
</gene>
<comment type="caution">
    <text evidence="2">The sequence shown here is derived from an EMBL/GenBank/DDBJ whole genome shotgun (WGS) entry which is preliminary data.</text>
</comment>
<proteinExistence type="predicted"/>
<name>A0ABD6SDZ5_BACTU</name>
<evidence type="ECO:0000313" key="2">
    <source>
        <dbReference type="EMBL" id="PEX44320.1"/>
    </source>
</evidence>
<sequence>MGQKENFIGTWILGEFYIMKFNGVHVYPFGIKPNGILMYNKDGYMSAIITGENQPNDVTLDFKNTSTEEQALAVKHISYSGEFKVKKKIITHYVHTTLFPKWKDTELKRYYYFRGKNKLTLTTESINIAAMDGIGVLNWERQI</sequence>
<organism evidence="2 3">
    <name type="scientific">Bacillus thuringiensis</name>
    <dbReference type="NCBI Taxonomy" id="1428"/>
    <lineage>
        <taxon>Bacteria</taxon>
        <taxon>Bacillati</taxon>
        <taxon>Bacillota</taxon>
        <taxon>Bacilli</taxon>
        <taxon>Bacillales</taxon>
        <taxon>Bacillaceae</taxon>
        <taxon>Bacillus</taxon>
        <taxon>Bacillus cereus group</taxon>
    </lineage>
</organism>
<dbReference type="EMBL" id="NTXF01000048">
    <property type="protein sequence ID" value="PEX44320.1"/>
    <property type="molecule type" value="Genomic_DNA"/>
</dbReference>
<dbReference type="Proteomes" id="UP000220502">
    <property type="component" value="Unassembled WGS sequence"/>
</dbReference>
<accession>A0ABD6SDZ5</accession>
<dbReference type="Pfam" id="PF13924">
    <property type="entry name" value="Lipocalin_5"/>
    <property type="match status" value="1"/>
</dbReference>
<evidence type="ECO:0000313" key="3">
    <source>
        <dbReference type="Proteomes" id="UP000220502"/>
    </source>
</evidence>